<keyword evidence="4" id="KW-1185">Reference proteome</keyword>
<dbReference type="InterPro" id="IPR024726">
    <property type="entry name" value="FhuF_C"/>
</dbReference>
<dbReference type="GO" id="GO:0003824">
    <property type="term" value="F:catalytic activity"/>
    <property type="evidence" value="ECO:0007669"/>
    <property type="project" value="UniProtKB-ARBA"/>
</dbReference>
<feature type="domain" description="Aerobactin siderophore biosynthesis IucA/IucC-like C-terminal" evidence="1">
    <location>
        <begin position="63"/>
        <end position="169"/>
    </location>
</feature>
<proteinExistence type="predicted"/>
<gene>
    <name evidence="3" type="ordered locus">Marme_0386</name>
</gene>
<dbReference type="InterPro" id="IPR022770">
    <property type="entry name" value="IucA/IucC-like_C"/>
</dbReference>
<evidence type="ECO:0000313" key="4">
    <source>
        <dbReference type="Proteomes" id="UP000001062"/>
    </source>
</evidence>
<evidence type="ECO:0000259" key="1">
    <source>
        <dbReference type="Pfam" id="PF06276"/>
    </source>
</evidence>
<evidence type="ECO:0000259" key="2">
    <source>
        <dbReference type="Pfam" id="PF11575"/>
    </source>
</evidence>
<name>F2JYR1_MARM1</name>
<dbReference type="AlphaFoldDB" id="F2JYR1"/>
<dbReference type="OrthoDB" id="5870636at2"/>
<dbReference type="eggNOG" id="COG4114">
    <property type="taxonomic scope" value="Bacteria"/>
</dbReference>
<protein>
    <recommendedName>
        <fullName evidence="5">Ferric iron reductase</fullName>
    </recommendedName>
</protein>
<feature type="domain" description="Ferric siderophore reductase C-terminal" evidence="2">
    <location>
        <begin position="227"/>
        <end position="248"/>
    </location>
</feature>
<dbReference type="EMBL" id="CP002583">
    <property type="protein sequence ID" value="ADZ89686.1"/>
    <property type="molecule type" value="Genomic_DNA"/>
</dbReference>
<evidence type="ECO:0000313" key="3">
    <source>
        <dbReference type="EMBL" id="ADZ89686.1"/>
    </source>
</evidence>
<dbReference type="RefSeq" id="WP_013659592.1">
    <property type="nucleotide sequence ID" value="NC_015276.1"/>
</dbReference>
<dbReference type="Proteomes" id="UP000001062">
    <property type="component" value="Chromosome"/>
</dbReference>
<dbReference type="GO" id="GO:0051537">
    <property type="term" value="F:2 iron, 2 sulfur cluster binding"/>
    <property type="evidence" value="ECO:0007669"/>
    <property type="project" value="InterPro"/>
</dbReference>
<dbReference type="KEGG" id="mme:Marme_0386"/>
<dbReference type="HOGENOM" id="CLU_069996_1_0_6"/>
<dbReference type="STRING" id="717774.Marme_0386"/>
<dbReference type="Pfam" id="PF11575">
    <property type="entry name" value="FhuF_C"/>
    <property type="match status" value="1"/>
</dbReference>
<dbReference type="PATRIC" id="fig|717774.3.peg.395"/>
<sequence>MNSLTDREWDALSTLGLRGIETRSSDSIDTQKLLDDELCLKTLNTIMPALGASTLRVTASLVMKRIAFLTLASFLYGMSRYDKGLDVSINNCIFEYPLENRLWKSQFPLKTTQISKPEKGRDSWRKRRLTKAFSGNLTLLVRQLRKLTGVSESILWENIAVRVFSIYERRVIVSGLDETTKKKAESDFLYLLSSDSSEIYGLDRNPIAPFYFKNSIKEEGDTSVRIRKTCCYYYLATDPTEYCNNCPLCKTAKKALA</sequence>
<accession>F2JYR1</accession>
<evidence type="ECO:0008006" key="5">
    <source>
        <dbReference type="Google" id="ProtNLM"/>
    </source>
</evidence>
<organism evidence="3 4">
    <name type="scientific">Marinomonas mediterranea (strain ATCC 700492 / JCM 21426 / NBRC 103028 / MMB-1)</name>
    <dbReference type="NCBI Taxonomy" id="717774"/>
    <lineage>
        <taxon>Bacteria</taxon>
        <taxon>Pseudomonadati</taxon>
        <taxon>Pseudomonadota</taxon>
        <taxon>Gammaproteobacteria</taxon>
        <taxon>Oceanospirillales</taxon>
        <taxon>Oceanospirillaceae</taxon>
        <taxon>Marinomonas</taxon>
    </lineage>
</organism>
<dbReference type="Pfam" id="PF06276">
    <property type="entry name" value="FhuF"/>
    <property type="match status" value="1"/>
</dbReference>
<reference evidence="3 4" key="1">
    <citation type="journal article" date="2012" name="Stand. Genomic Sci.">
        <title>Complete genome sequence of the melanogenic marine bacterium Marinomonas mediterranea type strain (MMB-1(T)).</title>
        <authorList>
            <person name="Lucas-Elio P."/>
            <person name="Goodwin L."/>
            <person name="Woyke T."/>
            <person name="Pitluck S."/>
            <person name="Nolan M."/>
            <person name="Kyrpides N.C."/>
            <person name="Detter J.C."/>
            <person name="Copeland A."/>
            <person name="Teshima H."/>
            <person name="Bruce D."/>
            <person name="Detter C."/>
            <person name="Tapia R."/>
            <person name="Han S."/>
            <person name="Land M.L."/>
            <person name="Ivanova N."/>
            <person name="Mikhailova N."/>
            <person name="Johnston A.W."/>
            <person name="Sanchez-Amat A."/>
        </authorList>
    </citation>
    <scope>NUCLEOTIDE SEQUENCE [LARGE SCALE GENOMIC DNA]</scope>
    <source>
        <strain evidence="4">ATCC 700492 / JCM 21426 / NBRC 103028 / MMB-1</strain>
    </source>
</reference>